<comment type="caution">
    <text evidence="2">The sequence shown here is derived from an EMBL/GenBank/DDBJ whole genome shotgun (WGS) entry which is preliminary data.</text>
</comment>
<dbReference type="EMBL" id="SNSC02000031">
    <property type="protein sequence ID" value="TID12891.1"/>
    <property type="molecule type" value="Genomic_DNA"/>
</dbReference>
<evidence type="ECO:0000256" key="1">
    <source>
        <dbReference type="SAM" id="MobiDB-lite"/>
    </source>
</evidence>
<evidence type="ECO:0000313" key="2">
    <source>
        <dbReference type="EMBL" id="TID12891.1"/>
    </source>
</evidence>
<dbReference type="AlphaFoldDB" id="A0A4Z1P0J4"/>
<sequence length="151" mass="16549">MRAMLQDILPQHERLANPVPSDQYTTPSPNDGLGEDGDYFRRVESPWTAAPIRDPVDTGTAIGPKVHFCLFGAVGPAAMVEARLVTAVSDLEARLGQTVTYAQLSIAVTDERKDLVSLSARSVHRIVQSCAKNLRRLTTNRDGFKPDETKC</sequence>
<evidence type="ECO:0000313" key="3">
    <source>
        <dbReference type="Proteomes" id="UP000298493"/>
    </source>
</evidence>
<protein>
    <submittedName>
        <fullName evidence="2">Uncharacterized protein</fullName>
    </submittedName>
</protein>
<name>A0A4Z1P0J4_9PEZI</name>
<feature type="compositionally biased region" description="Polar residues" evidence="1">
    <location>
        <begin position="20"/>
        <end position="29"/>
    </location>
</feature>
<gene>
    <name evidence="2" type="ORF">E6O75_ATG10075</name>
</gene>
<feature type="region of interest" description="Disordered" evidence="1">
    <location>
        <begin position="12"/>
        <end position="39"/>
    </location>
</feature>
<keyword evidence="3" id="KW-1185">Reference proteome</keyword>
<accession>A0A4Z1P0J4</accession>
<reference evidence="2 3" key="1">
    <citation type="submission" date="2019-04" db="EMBL/GenBank/DDBJ databases">
        <title>High contiguity whole genome sequence and gene annotation resource for two Venturia nashicola isolates.</title>
        <authorList>
            <person name="Prokchorchik M."/>
            <person name="Won K."/>
            <person name="Lee Y."/>
            <person name="Choi E.D."/>
            <person name="Segonzac C."/>
            <person name="Sohn K.H."/>
        </authorList>
    </citation>
    <scope>NUCLEOTIDE SEQUENCE [LARGE SCALE GENOMIC DNA]</scope>
    <source>
        <strain evidence="2 3">PRI2</strain>
    </source>
</reference>
<organism evidence="2 3">
    <name type="scientific">Venturia nashicola</name>
    <dbReference type="NCBI Taxonomy" id="86259"/>
    <lineage>
        <taxon>Eukaryota</taxon>
        <taxon>Fungi</taxon>
        <taxon>Dikarya</taxon>
        <taxon>Ascomycota</taxon>
        <taxon>Pezizomycotina</taxon>
        <taxon>Dothideomycetes</taxon>
        <taxon>Pleosporomycetidae</taxon>
        <taxon>Venturiales</taxon>
        <taxon>Venturiaceae</taxon>
        <taxon>Venturia</taxon>
    </lineage>
</organism>
<dbReference type="Proteomes" id="UP000298493">
    <property type="component" value="Unassembled WGS sequence"/>
</dbReference>
<proteinExistence type="predicted"/>